<dbReference type="AlphaFoldDB" id="A0A9P6TGV0"/>
<evidence type="ECO:0000256" key="3">
    <source>
        <dbReference type="ARBA" id="ARBA00022989"/>
    </source>
</evidence>
<dbReference type="InterPro" id="IPR009598">
    <property type="entry name" value="BCALP"/>
</dbReference>
<feature type="region of interest" description="Disordered" evidence="5">
    <location>
        <begin position="149"/>
        <end position="173"/>
    </location>
</feature>
<dbReference type="Pfam" id="PF06726">
    <property type="entry name" value="BC10"/>
    <property type="match status" value="1"/>
</dbReference>
<evidence type="ECO:0000313" key="8">
    <source>
        <dbReference type="Proteomes" id="UP000886653"/>
    </source>
</evidence>
<comment type="caution">
    <text evidence="7">The sequence shown here is derived from an EMBL/GenBank/DDBJ whole genome shotgun (WGS) entry which is preliminary data.</text>
</comment>
<dbReference type="PANTHER" id="PTHR13259:SF1">
    <property type="entry name" value="BLADDER CANCER-ASSOCIATED PROTEIN"/>
    <property type="match status" value="1"/>
</dbReference>
<keyword evidence="2 6" id="KW-0812">Transmembrane</keyword>
<organism evidence="7 8">
    <name type="scientific">Cronartium quercuum f. sp. fusiforme G11</name>
    <dbReference type="NCBI Taxonomy" id="708437"/>
    <lineage>
        <taxon>Eukaryota</taxon>
        <taxon>Fungi</taxon>
        <taxon>Dikarya</taxon>
        <taxon>Basidiomycota</taxon>
        <taxon>Pucciniomycotina</taxon>
        <taxon>Pucciniomycetes</taxon>
        <taxon>Pucciniales</taxon>
        <taxon>Coleosporiaceae</taxon>
        <taxon>Cronartium</taxon>
    </lineage>
</organism>
<evidence type="ECO:0000256" key="4">
    <source>
        <dbReference type="ARBA" id="ARBA00023136"/>
    </source>
</evidence>
<dbReference type="SMART" id="SM01396">
    <property type="entry name" value="BC10"/>
    <property type="match status" value="1"/>
</dbReference>
<keyword evidence="4 6" id="KW-0472">Membrane</keyword>
<evidence type="ECO:0000256" key="6">
    <source>
        <dbReference type="SAM" id="Phobius"/>
    </source>
</evidence>
<evidence type="ECO:0000313" key="7">
    <source>
        <dbReference type="EMBL" id="KAG0151404.1"/>
    </source>
</evidence>
<evidence type="ECO:0000256" key="5">
    <source>
        <dbReference type="SAM" id="MobiDB-lite"/>
    </source>
</evidence>
<gene>
    <name evidence="7" type="ORF">CROQUDRAFT_130077</name>
</gene>
<protein>
    <submittedName>
        <fullName evidence="7">Uncharacterized protein</fullName>
    </submittedName>
</protein>
<keyword evidence="8" id="KW-1185">Reference proteome</keyword>
<dbReference type="PANTHER" id="PTHR13259">
    <property type="entry name" value="BLADDER CANCER 10 KD PROTEIN HOMOLOG"/>
    <property type="match status" value="1"/>
</dbReference>
<dbReference type="GO" id="GO:0016020">
    <property type="term" value="C:membrane"/>
    <property type="evidence" value="ECO:0007669"/>
    <property type="project" value="UniProtKB-SubCell"/>
</dbReference>
<dbReference type="OrthoDB" id="5563033at2759"/>
<dbReference type="Proteomes" id="UP000886653">
    <property type="component" value="Unassembled WGS sequence"/>
</dbReference>
<sequence>MFCLRYFLPALLFFPFPTAPAYLLILILISMTIQHRPCAYCSLLLSAILVSTCSWNIASLDISPLYPKRSNSIPPFGPLRSSKSHQTTKQALFHVGVKTNDTSTKPVQTLTMADDESLALPPPTLQAYELKAVRRCWFHSNLARPFDPIINSIPVDPNSDPDQRSEDPLQSDQDEPIANAAENKPQDEQAKKPQRQLNTLFSPLWTPIRRLSSLKTSAPTETTTRTDSVTVIKPERSGSTRVVPQTYYRSSFSRTPLIYSYCLRHIINFIKSFLPSSPMIYRLLAILNQNMPRMPQLPIVRLPGFLKAGYGRLVSLRGLDLSKPVYLRWEDMVAIKFVFGTPPPVMMSTV</sequence>
<comment type="subcellular location">
    <subcellularLocation>
        <location evidence="1">Membrane</location>
    </subcellularLocation>
</comment>
<feature type="transmembrane region" description="Helical" evidence="6">
    <location>
        <begin position="6"/>
        <end position="29"/>
    </location>
</feature>
<reference evidence="7" key="1">
    <citation type="submission" date="2013-11" db="EMBL/GenBank/DDBJ databases">
        <title>Genome sequence of the fusiform rust pathogen reveals effectors for host alternation and coevolution with pine.</title>
        <authorList>
            <consortium name="DOE Joint Genome Institute"/>
            <person name="Smith K."/>
            <person name="Pendleton A."/>
            <person name="Kubisiak T."/>
            <person name="Anderson C."/>
            <person name="Salamov A."/>
            <person name="Aerts A."/>
            <person name="Riley R."/>
            <person name="Clum A."/>
            <person name="Lindquist E."/>
            <person name="Ence D."/>
            <person name="Campbell M."/>
            <person name="Kronenberg Z."/>
            <person name="Feau N."/>
            <person name="Dhillon B."/>
            <person name="Hamelin R."/>
            <person name="Burleigh J."/>
            <person name="Smith J."/>
            <person name="Yandell M."/>
            <person name="Nelson C."/>
            <person name="Grigoriev I."/>
            <person name="Davis J."/>
        </authorList>
    </citation>
    <scope>NUCLEOTIDE SEQUENCE</scope>
    <source>
        <strain evidence="7">G11</strain>
    </source>
</reference>
<evidence type="ECO:0000256" key="1">
    <source>
        <dbReference type="ARBA" id="ARBA00004370"/>
    </source>
</evidence>
<keyword evidence="3 6" id="KW-1133">Transmembrane helix</keyword>
<accession>A0A9P6TGV0</accession>
<name>A0A9P6TGV0_9BASI</name>
<evidence type="ECO:0000256" key="2">
    <source>
        <dbReference type="ARBA" id="ARBA00022692"/>
    </source>
</evidence>
<dbReference type="EMBL" id="MU167213">
    <property type="protein sequence ID" value="KAG0151404.1"/>
    <property type="molecule type" value="Genomic_DNA"/>
</dbReference>
<proteinExistence type="predicted"/>